<keyword evidence="5 6" id="KW-0482">Metalloprotease</keyword>
<protein>
    <recommendedName>
        <fullName evidence="7">Peptidase M3A/M3B catalytic domain-containing protein</fullName>
    </recommendedName>
</protein>
<keyword evidence="4 6" id="KW-0862">Zinc</keyword>
<name>A0A540K6C9_MALBA</name>
<dbReference type="PANTHER" id="PTHR11804">
    <property type="entry name" value="PROTEASE M3 THIMET OLIGOPEPTIDASE-RELATED"/>
    <property type="match status" value="1"/>
</dbReference>
<dbReference type="SUPFAM" id="SSF55486">
    <property type="entry name" value="Metalloproteases ('zincins'), catalytic domain"/>
    <property type="match status" value="1"/>
</dbReference>
<dbReference type="GO" id="GO:0006508">
    <property type="term" value="P:proteolysis"/>
    <property type="evidence" value="ECO:0007669"/>
    <property type="project" value="UniProtKB-KW"/>
</dbReference>
<evidence type="ECO:0000256" key="3">
    <source>
        <dbReference type="ARBA" id="ARBA00022801"/>
    </source>
</evidence>
<dbReference type="PANTHER" id="PTHR11804:SF79">
    <property type="entry name" value="MITOCHONDRIAL INTERMEDIATE PEPTIDASE"/>
    <property type="match status" value="1"/>
</dbReference>
<keyword evidence="3 6" id="KW-0378">Hydrolase</keyword>
<dbReference type="InterPro" id="IPR001567">
    <property type="entry name" value="Pept_M3A_M3B_dom"/>
</dbReference>
<keyword evidence="9" id="KW-1185">Reference proteome</keyword>
<comment type="cofactor">
    <cofactor evidence="6">
        <name>Zn(2+)</name>
        <dbReference type="ChEBI" id="CHEBI:29105"/>
    </cofactor>
    <text evidence="6">Binds 1 zinc ion.</text>
</comment>
<accession>A0A540K6C9</accession>
<proteinExistence type="inferred from homology"/>
<dbReference type="GO" id="GO:0004222">
    <property type="term" value="F:metalloendopeptidase activity"/>
    <property type="evidence" value="ECO:0007669"/>
    <property type="project" value="InterPro"/>
</dbReference>
<reference evidence="8 9" key="1">
    <citation type="journal article" date="2019" name="G3 (Bethesda)">
        <title>Sequencing of a Wild Apple (Malus baccata) Genome Unravels the Differences Between Cultivated and Wild Apple Species Regarding Disease Resistance and Cold Tolerance.</title>
        <authorList>
            <person name="Chen X."/>
        </authorList>
    </citation>
    <scope>NUCLEOTIDE SEQUENCE [LARGE SCALE GENOMIC DNA]</scope>
    <source>
        <strain evidence="9">cv. Shandingzi</strain>
        <tissue evidence="8">Leaves</tissue>
    </source>
</reference>
<dbReference type="InterPro" id="IPR045090">
    <property type="entry name" value="Pept_M3A_M3B"/>
</dbReference>
<feature type="domain" description="Peptidase M3A/M3B catalytic" evidence="7">
    <location>
        <begin position="60"/>
        <end position="170"/>
    </location>
</feature>
<dbReference type="STRING" id="106549.A0A540K6C9"/>
<dbReference type="Gene3D" id="1.10.1370.40">
    <property type="match status" value="1"/>
</dbReference>
<evidence type="ECO:0000256" key="6">
    <source>
        <dbReference type="RuleBase" id="RU003435"/>
    </source>
</evidence>
<gene>
    <name evidence="8" type="ORF">C1H46_044681</name>
</gene>
<dbReference type="EMBL" id="VIEB01002521">
    <property type="protein sequence ID" value="TQD69785.1"/>
    <property type="molecule type" value="Genomic_DNA"/>
</dbReference>
<evidence type="ECO:0000256" key="4">
    <source>
        <dbReference type="ARBA" id="ARBA00022833"/>
    </source>
</evidence>
<dbReference type="GO" id="GO:0046872">
    <property type="term" value="F:metal ion binding"/>
    <property type="evidence" value="ECO:0007669"/>
    <property type="project" value="UniProtKB-UniRule"/>
</dbReference>
<keyword evidence="2 6" id="KW-0479">Metal-binding</keyword>
<evidence type="ECO:0000256" key="2">
    <source>
        <dbReference type="ARBA" id="ARBA00022723"/>
    </source>
</evidence>
<organism evidence="8 9">
    <name type="scientific">Malus baccata</name>
    <name type="common">Siberian crab apple</name>
    <name type="synonym">Pyrus baccata</name>
    <dbReference type="NCBI Taxonomy" id="106549"/>
    <lineage>
        <taxon>Eukaryota</taxon>
        <taxon>Viridiplantae</taxon>
        <taxon>Streptophyta</taxon>
        <taxon>Embryophyta</taxon>
        <taxon>Tracheophyta</taxon>
        <taxon>Spermatophyta</taxon>
        <taxon>Magnoliopsida</taxon>
        <taxon>eudicotyledons</taxon>
        <taxon>Gunneridae</taxon>
        <taxon>Pentapetalae</taxon>
        <taxon>rosids</taxon>
        <taxon>fabids</taxon>
        <taxon>Rosales</taxon>
        <taxon>Rosaceae</taxon>
        <taxon>Amygdaloideae</taxon>
        <taxon>Maleae</taxon>
        <taxon>Malus</taxon>
    </lineage>
</organism>
<evidence type="ECO:0000313" key="9">
    <source>
        <dbReference type="Proteomes" id="UP000315295"/>
    </source>
</evidence>
<dbReference type="AlphaFoldDB" id="A0A540K6C9"/>
<evidence type="ECO:0000313" key="8">
    <source>
        <dbReference type="EMBL" id="TQD69785.1"/>
    </source>
</evidence>
<sequence>MTYYIIADFIGFKLWFGAQVVALVCSFSASRHSSTARLNHCELETLFHEFGHALHSLLSRTIFYAAIDQTFFGEQPTPPTSSIVADLKRQYTSWKHIEDTHWETRFSHLLNYGAGYYSYLYARCFAATIWQKLCHEDPLSLTTGTALRTKLLQHGGAKDPADLLNGLVGDGILRDCNGGIVPDITCLCDEMKLGVKVW</sequence>
<dbReference type="GO" id="GO:0006518">
    <property type="term" value="P:peptide metabolic process"/>
    <property type="evidence" value="ECO:0007669"/>
    <property type="project" value="TreeGrafter"/>
</dbReference>
<comment type="similarity">
    <text evidence="6">Belongs to the peptidase M3 family.</text>
</comment>
<comment type="caution">
    <text evidence="8">The sequence shown here is derived from an EMBL/GenBank/DDBJ whole genome shotgun (WGS) entry which is preliminary data.</text>
</comment>
<dbReference type="Proteomes" id="UP000315295">
    <property type="component" value="Unassembled WGS sequence"/>
</dbReference>
<evidence type="ECO:0000256" key="5">
    <source>
        <dbReference type="ARBA" id="ARBA00023049"/>
    </source>
</evidence>
<dbReference type="Pfam" id="PF01432">
    <property type="entry name" value="Peptidase_M3"/>
    <property type="match status" value="1"/>
</dbReference>
<evidence type="ECO:0000256" key="1">
    <source>
        <dbReference type="ARBA" id="ARBA00022670"/>
    </source>
</evidence>
<keyword evidence="1 6" id="KW-0645">Protease</keyword>
<evidence type="ECO:0000259" key="7">
    <source>
        <dbReference type="Pfam" id="PF01432"/>
    </source>
</evidence>